<keyword evidence="2" id="KW-0479">Metal-binding</keyword>
<dbReference type="Gene3D" id="3.90.1660.10">
    <property type="entry name" value="CofE-like domain"/>
    <property type="match status" value="1"/>
</dbReference>
<reference evidence="9 10" key="1">
    <citation type="submission" date="2024-07" db="EMBL/GenBank/DDBJ databases">
        <title>Draft Genome Sequence of Ferrimicrobium acidiphilum Strain YE2023, Isolated from a Pulp of Bioleach Reactor.</title>
        <authorList>
            <person name="Elkina Y.A."/>
            <person name="Bulaeva A.G."/>
            <person name="Beletsky A.V."/>
            <person name="Mardanov A.V."/>
        </authorList>
    </citation>
    <scope>NUCLEOTIDE SEQUENCE [LARGE SCALE GENOMIC DNA]</scope>
    <source>
        <strain evidence="9 10">YE2023</strain>
    </source>
</reference>
<evidence type="ECO:0000256" key="3">
    <source>
        <dbReference type="ARBA" id="ARBA00022741"/>
    </source>
</evidence>
<dbReference type="PANTHER" id="PTHR47917:SF1">
    <property type="entry name" value="COENZYME F420:L-GLUTAMATE LIGASE"/>
    <property type="match status" value="1"/>
</dbReference>
<keyword evidence="4" id="KW-0460">Magnesium</keyword>
<feature type="domain" description="Coenzyme F420:L-glutamate ligase-like" evidence="8">
    <location>
        <begin position="17"/>
        <end position="209"/>
    </location>
</feature>
<keyword evidence="10" id="KW-1185">Reference proteome</keyword>
<gene>
    <name evidence="9" type="primary">cofE</name>
    <name evidence="9" type="ORF">AB6A68_01795</name>
</gene>
<evidence type="ECO:0000256" key="7">
    <source>
        <dbReference type="ARBA" id="ARBA00023211"/>
    </source>
</evidence>
<dbReference type="EC" id="6.3.2.31" evidence="9"/>
<dbReference type="RefSeq" id="WP_298383067.1">
    <property type="nucleotide sequence ID" value="NZ_JBFSHR010000004.1"/>
</dbReference>
<dbReference type="PANTHER" id="PTHR47917">
    <property type="match status" value="1"/>
</dbReference>
<dbReference type="SUPFAM" id="SSF144010">
    <property type="entry name" value="CofE-like"/>
    <property type="match status" value="1"/>
</dbReference>
<dbReference type="Pfam" id="PF01996">
    <property type="entry name" value="F420_ligase"/>
    <property type="match status" value="1"/>
</dbReference>
<dbReference type="EMBL" id="JBFSHR010000004">
    <property type="protein sequence ID" value="MEX6428573.1"/>
    <property type="molecule type" value="Genomic_DNA"/>
</dbReference>
<evidence type="ECO:0000256" key="1">
    <source>
        <dbReference type="ARBA" id="ARBA00022598"/>
    </source>
</evidence>
<dbReference type="Gene3D" id="3.30.1330.100">
    <property type="entry name" value="CofE-like"/>
    <property type="match status" value="1"/>
</dbReference>
<protein>
    <submittedName>
        <fullName evidence="9">Coenzyme F420-0:L-glutamate ligase</fullName>
        <ecNumber evidence="9">6.3.2.31</ecNumber>
    </submittedName>
</protein>
<organism evidence="9 10">
    <name type="scientific">Ferrimicrobium acidiphilum</name>
    <dbReference type="NCBI Taxonomy" id="121039"/>
    <lineage>
        <taxon>Bacteria</taxon>
        <taxon>Bacillati</taxon>
        <taxon>Actinomycetota</taxon>
        <taxon>Acidimicrobiia</taxon>
        <taxon>Acidimicrobiales</taxon>
        <taxon>Acidimicrobiaceae</taxon>
        <taxon>Ferrimicrobium</taxon>
    </lineage>
</organism>
<evidence type="ECO:0000313" key="10">
    <source>
        <dbReference type="Proteomes" id="UP001560267"/>
    </source>
</evidence>
<sequence>MTQTNLQLLTVSLEEDVVEGTDLAALILRDFDLIDGDIVIVTQKVVSKAEGRIAVLADNDPTAFDALVRAESRRILRRRGALAITETHHGFICANAGIDRSNSDPGTVTLLPIDPDRSARRLLAQLEHRTQCELAVIITDTFGRTWRSGVTDVAIGIAGLDPILDLRGTLDHNGVVLQATEVCVADELAAAADLVKRKNGRNPFVIVRGYENTHQRGRGSISTDVVRSYHSDLFR</sequence>
<dbReference type="GO" id="GO:0052618">
    <property type="term" value="F:coenzyme F420-0:L-glutamate ligase activity"/>
    <property type="evidence" value="ECO:0007669"/>
    <property type="project" value="UniProtKB-EC"/>
</dbReference>
<evidence type="ECO:0000256" key="2">
    <source>
        <dbReference type="ARBA" id="ARBA00022723"/>
    </source>
</evidence>
<accession>A0ABV3XZ36</accession>
<dbReference type="NCBIfam" id="TIGR01916">
    <property type="entry name" value="F420_cofE"/>
    <property type="match status" value="1"/>
</dbReference>
<evidence type="ECO:0000259" key="8">
    <source>
        <dbReference type="Pfam" id="PF01996"/>
    </source>
</evidence>
<keyword evidence="1 9" id="KW-0436">Ligase</keyword>
<keyword evidence="5" id="KW-0630">Potassium</keyword>
<evidence type="ECO:0000256" key="6">
    <source>
        <dbReference type="ARBA" id="ARBA00023134"/>
    </source>
</evidence>
<comment type="caution">
    <text evidence="9">The sequence shown here is derived from an EMBL/GenBank/DDBJ whole genome shotgun (WGS) entry which is preliminary data.</text>
</comment>
<proteinExistence type="predicted"/>
<evidence type="ECO:0000313" key="9">
    <source>
        <dbReference type="EMBL" id="MEX6428573.1"/>
    </source>
</evidence>
<evidence type="ECO:0000256" key="4">
    <source>
        <dbReference type="ARBA" id="ARBA00022842"/>
    </source>
</evidence>
<evidence type="ECO:0000256" key="5">
    <source>
        <dbReference type="ARBA" id="ARBA00022958"/>
    </source>
</evidence>
<dbReference type="Proteomes" id="UP001560267">
    <property type="component" value="Unassembled WGS sequence"/>
</dbReference>
<dbReference type="InterPro" id="IPR008225">
    <property type="entry name" value="F420-0_g-glutamyl_ligase"/>
</dbReference>
<keyword evidence="3" id="KW-0547">Nucleotide-binding</keyword>
<dbReference type="InterPro" id="IPR002847">
    <property type="entry name" value="F420-0_gamma-glut_ligase-dom"/>
</dbReference>
<name>A0ABV3XZ36_9ACTN</name>
<keyword evidence="7" id="KW-0464">Manganese</keyword>
<keyword evidence="6" id="KW-0342">GTP-binding</keyword>